<organism evidence="5">
    <name type="scientific">Hadronyche cerberea</name>
    <name type="common">Southern tree funnel-web spider</name>
    <dbReference type="NCBI Taxonomy" id="1107879"/>
    <lineage>
        <taxon>Eukaryota</taxon>
        <taxon>Metazoa</taxon>
        <taxon>Ecdysozoa</taxon>
        <taxon>Arthropoda</taxon>
        <taxon>Chelicerata</taxon>
        <taxon>Arachnida</taxon>
        <taxon>Araneae</taxon>
        <taxon>Mygalomorphae</taxon>
        <taxon>Avicularoidea</taxon>
        <taxon>Hexathelidae</taxon>
        <taxon>Hadronyche</taxon>
    </lineage>
</organism>
<feature type="signal peptide" evidence="3">
    <location>
        <begin position="1"/>
        <end position="22"/>
    </location>
</feature>
<sequence length="94" mass="10295">MTSTKLVAVALLISCLVYITVGQQYGIPLSCGEREVFNQCGPNCPKTCSNLLQLRPLPMCLTKICRPGCTCDKQYVRNGEGKCVFPSECGFNKN</sequence>
<evidence type="ECO:0000259" key="4">
    <source>
        <dbReference type="Pfam" id="PF01826"/>
    </source>
</evidence>
<evidence type="ECO:0000256" key="2">
    <source>
        <dbReference type="ARBA" id="ARBA00023157"/>
    </source>
</evidence>
<evidence type="ECO:0000256" key="1">
    <source>
        <dbReference type="ARBA" id="ARBA00022690"/>
    </source>
</evidence>
<dbReference type="InterPro" id="IPR036084">
    <property type="entry name" value="Ser_inhib-like_sf"/>
</dbReference>
<feature type="domain" description="TIL" evidence="4">
    <location>
        <begin position="31"/>
        <end position="89"/>
    </location>
</feature>
<proteinExistence type="predicted"/>
<dbReference type="GO" id="GO:0030414">
    <property type="term" value="F:peptidase inhibitor activity"/>
    <property type="evidence" value="ECO:0007669"/>
    <property type="project" value="UniProtKB-KW"/>
</dbReference>
<protein>
    <submittedName>
        <fullName evidence="5">U7-Hexatoxin-Hc1a_1</fullName>
    </submittedName>
</protein>
<dbReference type="Gene3D" id="2.10.25.10">
    <property type="entry name" value="Laminin"/>
    <property type="match status" value="1"/>
</dbReference>
<name>A0A4Q8KA86_HADCE</name>
<dbReference type="CDD" id="cd19941">
    <property type="entry name" value="TIL"/>
    <property type="match status" value="1"/>
</dbReference>
<dbReference type="Pfam" id="PF01826">
    <property type="entry name" value="TIL"/>
    <property type="match status" value="1"/>
</dbReference>
<feature type="chain" id="PRO_5020630599" evidence="3">
    <location>
        <begin position="23"/>
        <end position="94"/>
    </location>
</feature>
<dbReference type="EMBL" id="HAHJ01000470">
    <property type="protein sequence ID" value="SNX36589.1"/>
    <property type="molecule type" value="Transcribed_RNA"/>
</dbReference>
<dbReference type="AlphaFoldDB" id="A0A4Q8KA86"/>
<keyword evidence="2" id="KW-1015">Disulfide bond</keyword>
<dbReference type="PANTHER" id="PTHR23259">
    <property type="entry name" value="RIDDLE"/>
    <property type="match status" value="1"/>
</dbReference>
<keyword evidence="1" id="KW-0646">Protease inhibitor</keyword>
<accession>A0A4Q8KA86</accession>
<evidence type="ECO:0000256" key="3">
    <source>
        <dbReference type="SAM" id="SignalP"/>
    </source>
</evidence>
<reference evidence="5" key="2">
    <citation type="submission" date="2019-05" db="EMBL/GenBank/DDBJ databases">
        <title>Unravelling the molecular evolution of spider venoms.</title>
        <authorList>
            <person name="Pineda S."/>
        </authorList>
    </citation>
    <scope>NUCLEOTIDE SEQUENCE</scope>
</reference>
<dbReference type="InterPro" id="IPR051368">
    <property type="entry name" value="SerProtInhib-TIL_Domain"/>
</dbReference>
<keyword evidence="3" id="KW-0732">Signal</keyword>
<reference evidence="5" key="1">
    <citation type="submission" date="2017-05" db="EMBL/GenBank/DDBJ databases">
        <authorList>
            <person name="QRISCLOUD D."/>
        </authorList>
    </citation>
    <scope>NUCLEOTIDE SEQUENCE</scope>
</reference>
<dbReference type="SUPFAM" id="SSF57567">
    <property type="entry name" value="Serine protease inhibitors"/>
    <property type="match status" value="1"/>
</dbReference>
<evidence type="ECO:0000313" key="5">
    <source>
        <dbReference type="EMBL" id="SNX36589.1"/>
    </source>
</evidence>
<dbReference type="InterPro" id="IPR002919">
    <property type="entry name" value="TIL_dom"/>
</dbReference>
<dbReference type="PANTHER" id="PTHR23259:SF70">
    <property type="entry name" value="ACCESSORY GLAND PROTEIN ACP62F-RELATED"/>
    <property type="match status" value="1"/>
</dbReference>